<protein>
    <submittedName>
        <fullName evidence="2">Apolipoprotein acyltransferase</fullName>
    </submittedName>
</protein>
<proteinExistence type="predicted"/>
<evidence type="ECO:0000313" key="2">
    <source>
        <dbReference type="EMBL" id="MEW9918685.1"/>
    </source>
</evidence>
<keyword evidence="2" id="KW-0012">Acyltransferase</keyword>
<keyword evidence="1" id="KW-0812">Transmembrane</keyword>
<keyword evidence="2" id="KW-0808">Transferase</keyword>
<keyword evidence="1" id="KW-0472">Membrane</keyword>
<gene>
    <name evidence="2" type="ORF">AB2B41_03665</name>
</gene>
<organism evidence="2 3">
    <name type="scientific">Sulfitobacter sediminis</name>
    <dbReference type="NCBI Taxonomy" id="3234186"/>
    <lineage>
        <taxon>Bacteria</taxon>
        <taxon>Pseudomonadati</taxon>
        <taxon>Pseudomonadota</taxon>
        <taxon>Alphaproteobacteria</taxon>
        <taxon>Rhodobacterales</taxon>
        <taxon>Roseobacteraceae</taxon>
        <taxon>Sulfitobacter</taxon>
    </lineage>
</organism>
<dbReference type="EMBL" id="JBFNXX010000002">
    <property type="protein sequence ID" value="MEW9918685.1"/>
    <property type="molecule type" value="Genomic_DNA"/>
</dbReference>
<reference evidence="2 3" key="1">
    <citation type="submission" date="2024-07" db="EMBL/GenBank/DDBJ databases">
        <title>Marimonas sp.nov., isolated from tidal-flat sediment.</title>
        <authorList>
            <person name="Jayan J.N."/>
            <person name="Lee S.S."/>
        </authorList>
    </citation>
    <scope>NUCLEOTIDE SEQUENCE [LARGE SCALE GENOMIC DNA]</scope>
    <source>
        <strain evidence="2 3">MJW-29</strain>
    </source>
</reference>
<dbReference type="RefSeq" id="WP_367876387.1">
    <property type="nucleotide sequence ID" value="NZ_JBFNXX010000002.1"/>
</dbReference>
<accession>A0ABV3RI94</accession>
<dbReference type="Proteomes" id="UP001556098">
    <property type="component" value="Unassembled WGS sequence"/>
</dbReference>
<comment type="caution">
    <text evidence="2">The sequence shown here is derived from an EMBL/GenBank/DDBJ whole genome shotgun (WGS) entry which is preliminary data.</text>
</comment>
<keyword evidence="3" id="KW-1185">Reference proteome</keyword>
<dbReference type="GO" id="GO:0016746">
    <property type="term" value="F:acyltransferase activity"/>
    <property type="evidence" value="ECO:0007669"/>
    <property type="project" value="UniProtKB-KW"/>
</dbReference>
<sequence>MIYIVLGIIGAVIGGTTARKRGGNRKDIAQYAASYGIAFALLGFVLTVLIDRWFISGAG</sequence>
<keyword evidence="1" id="KW-1133">Transmembrane helix</keyword>
<feature type="transmembrane region" description="Helical" evidence="1">
    <location>
        <begin position="28"/>
        <end position="50"/>
    </location>
</feature>
<name>A0ABV3RI94_9RHOB</name>
<evidence type="ECO:0000256" key="1">
    <source>
        <dbReference type="SAM" id="Phobius"/>
    </source>
</evidence>
<evidence type="ECO:0000313" key="3">
    <source>
        <dbReference type="Proteomes" id="UP001556098"/>
    </source>
</evidence>